<protein>
    <submittedName>
        <fullName evidence="4">NAC domain-containing protein</fullName>
    </submittedName>
</protein>
<feature type="region of interest" description="Disordered" evidence="1">
    <location>
        <begin position="90"/>
        <end position="143"/>
    </location>
</feature>
<dbReference type="Proteomes" id="UP000279833">
    <property type="component" value="Unassembled WGS sequence"/>
</dbReference>
<evidence type="ECO:0000313" key="3">
    <source>
        <dbReference type="Proteomes" id="UP000279833"/>
    </source>
</evidence>
<dbReference type="AlphaFoldDB" id="A0A183KQD1"/>
<evidence type="ECO:0000313" key="4">
    <source>
        <dbReference type="WBParaSite" id="SCUD_0001726901-mRNA-1"/>
    </source>
</evidence>
<evidence type="ECO:0000313" key="2">
    <source>
        <dbReference type="EMBL" id="VDP63200.1"/>
    </source>
</evidence>
<reference evidence="4" key="1">
    <citation type="submission" date="2016-06" db="UniProtKB">
        <authorList>
            <consortium name="WormBaseParasite"/>
        </authorList>
    </citation>
    <scope>IDENTIFICATION</scope>
</reference>
<dbReference type="WBParaSite" id="SCUD_0001726901-mRNA-1">
    <property type="protein sequence ID" value="SCUD_0001726901-mRNA-1"/>
    <property type="gene ID" value="SCUD_0001726901"/>
</dbReference>
<dbReference type="STRING" id="6186.A0A183KQD1"/>
<name>A0A183KQD1_9TREM</name>
<feature type="compositionally biased region" description="Low complexity" evidence="1">
    <location>
        <begin position="116"/>
        <end position="133"/>
    </location>
</feature>
<dbReference type="EMBL" id="UZAK01039585">
    <property type="protein sequence ID" value="VDP63200.1"/>
    <property type="molecule type" value="Genomic_DNA"/>
</dbReference>
<proteinExistence type="predicted"/>
<accession>A0A183KQD1</accession>
<keyword evidence="3" id="KW-1185">Reference proteome</keyword>
<feature type="compositionally biased region" description="Polar residues" evidence="1">
    <location>
        <begin position="101"/>
        <end position="110"/>
    </location>
</feature>
<reference evidence="2 3" key="2">
    <citation type="submission" date="2018-11" db="EMBL/GenBank/DDBJ databases">
        <authorList>
            <consortium name="Pathogen Informatics"/>
        </authorList>
    </citation>
    <scope>NUCLEOTIDE SEQUENCE [LARGE SCALE GENOMIC DNA]</scope>
    <source>
        <strain evidence="2">Dakar</strain>
        <strain evidence="3">Dakar, Senegal</strain>
    </source>
</reference>
<organism evidence="4">
    <name type="scientific">Schistosoma curassoni</name>
    <dbReference type="NCBI Taxonomy" id="6186"/>
    <lineage>
        <taxon>Eukaryota</taxon>
        <taxon>Metazoa</taxon>
        <taxon>Spiralia</taxon>
        <taxon>Lophotrochozoa</taxon>
        <taxon>Platyhelminthes</taxon>
        <taxon>Trematoda</taxon>
        <taxon>Digenea</taxon>
        <taxon>Strigeidida</taxon>
        <taxon>Schistosomatoidea</taxon>
        <taxon>Schistosomatidae</taxon>
        <taxon>Schistosoma</taxon>
    </lineage>
</organism>
<sequence length="143" mass="15782">MSRTSLAEAIYACPCESISRGRADSPHSRPYQGIWGQSEYVNYNAIAIATPKEIIELDIENLVHLPSWYADEVEYDLELMRKPQLRRHPEGGTDDFIVCDTNPTKVGSNDHQSEATTSNITSSTVTSLSTGDSNPSGTHVVRL</sequence>
<gene>
    <name evidence="2" type="ORF">SCUD_LOCUS17266</name>
</gene>
<evidence type="ECO:0000256" key="1">
    <source>
        <dbReference type="SAM" id="MobiDB-lite"/>
    </source>
</evidence>